<evidence type="ECO:0008006" key="4">
    <source>
        <dbReference type="Google" id="ProtNLM"/>
    </source>
</evidence>
<evidence type="ECO:0000313" key="3">
    <source>
        <dbReference type="Proteomes" id="UP001597511"/>
    </source>
</evidence>
<dbReference type="InterPro" id="IPR018247">
    <property type="entry name" value="EF_Hand_1_Ca_BS"/>
</dbReference>
<name>A0ABW6A7H6_9BACT</name>
<sequence>MGWFKNMFKKKPGGGWFGNLLRGVVSGVTGGIIKLDKTKVPKEFDLDGDGKLSDGEIAVWKNWKKTNAIDTSFLSKDGNDQHWANILGENFTPPSITKDDDTQPEGSGSILDNITSGIGQLSDSLAGLLNPKVTVETGKKTNTILYIALGLGAIFLGKSLFSSRKRQY</sequence>
<dbReference type="PROSITE" id="PS00018">
    <property type="entry name" value="EF_HAND_1"/>
    <property type="match status" value="1"/>
</dbReference>
<keyword evidence="3" id="KW-1185">Reference proteome</keyword>
<proteinExistence type="predicted"/>
<dbReference type="EMBL" id="JBHUOZ010000003">
    <property type="protein sequence ID" value="MFD2921329.1"/>
    <property type="molecule type" value="Genomic_DNA"/>
</dbReference>
<feature type="transmembrane region" description="Helical" evidence="1">
    <location>
        <begin position="143"/>
        <end position="161"/>
    </location>
</feature>
<protein>
    <recommendedName>
        <fullName evidence="4">EF-hand domain-containing protein</fullName>
    </recommendedName>
</protein>
<comment type="caution">
    <text evidence="2">The sequence shown here is derived from an EMBL/GenBank/DDBJ whole genome shotgun (WGS) entry which is preliminary data.</text>
</comment>
<dbReference type="Proteomes" id="UP001597511">
    <property type="component" value="Unassembled WGS sequence"/>
</dbReference>
<gene>
    <name evidence="2" type="ORF">ACFS6H_16500</name>
</gene>
<reference evidence="3" key="1">
    <citation type="journal article" date="2019" name="Int. J. Syst. Evol. Microbiol.">
        <title>The Global Catalogue of Microorganisms (GCM) 10K type strain sequencing project: providing services to taxonomists for standard genome sequencing and annotation.</title>
        <authorList>
            <consortium name="The Broad Institute Genomics Platform"/>
            <consortium name="The Broad Institute Genome Sequencing Center for Infectious Disease"/>
            <person name="Wu L."/>
            <person name="Ma J."/>
        </authorList>
    </citation>
    <scope>NUCLEOTIDE SEQUENCE [LARGE SCALE GENOMIC DNA]</scope>
    <source>
        <strain evidence="3">KCTC 23299</strain>
    </source>
</reference>
<keyword evidence="1" id="KW-0472">Membrane</keyword>
<keyword evidence="1" id="KW-1133">Transmembrane helix</keyword>
<accession>A0ABW6A7H6</accession>
<organism evidence="2 3">
    <name type="scientific">Terrimonas rubra</name>
    <dbReference type="NCBI Taxonomy" id="1035890"/>
    <lineage>
        <taxon>Bacteria</taxon>
        <taxon>Pseudomonadati</taxon>
        <taxon>Bacteroidota</taxon>
        <taxon>Chitinophagia</taxon>
        <taxon>Chitinophagales</taxon>
        <taxon>Chitinophagaceae</taxon>
        <taxon>Terrimonas</taxon>
    </lineage>
</organism>
<evidence type="ECO:0000256" key="1">
    <source>
        <dbReference type="SAM" id="Phobius"/>
    </source>
</evidence>
<dbReference type="RefSeq" id="WP_386101416.1">
    <property type="nucleotide sequence ID" value="NZ_JBHUOZ010000003.1"/>
</dbReference>
<keyword evidence="1" id="KW-0812">Transmembrane</keyword>
<evidence type="ECO:0000313" key="2">
    <source>
        <dbReference type="EMBL" id="MFD2921329.1"/>
    </source>
</evidence>